<evidence type="ECO:0000256" key="1">
    <source>
        <dbReference type="SAM" id="MobiDB-lite"/>
    </source>
</evidence>
<accession>A0A4C1Z397</accession>
<dbReference type="EMBL" id="BGZK01001496">
    <property type="protein sequence ID" value="GBP81097.1"/>
    <property type="molecule type" value="Genomic_DNA"/>
</dbReference>
<sequence length="99" mass="10408">MDFHKNKTSADRHPGVRTASSNIGPGRLVSGVCSFANLGWASVRNDNVECATAAAAVKVRGWSAGPATRPLLETRVASAEPARSSCARPAGRNARIDNY</sequence>
<proteinExistence type="predicted"/>
<dbReference type="Proteomes" id="UP000299102">
    <property type="component" value="Unassembled WGS sequence"/>
</dbReference>
<name>A0A4C1Z397_EUMVA</name>
<comment type="caution">
    <text evidence="2">The sequence shown here is derived from an EMBL/GenBank/DDBJ whole genome shotgun (WGS) entry which is preliminary data.</text>
</comment>
<organism evidence="2 3">
    <name type="scientific">Eumeta variegata</name>
    <name type="common">Bagworm moth</name>
    <name type="synonym">Eumeta japonica</name>
    <dbReference type="NCBI Taxonomy" id="151549"/>
    <lineage>
        <taxon>Eukaryota</taxon>
        <taxon>Metazoa</taxon>
        <taxon>Ecdysozoa</taxon>
        <taxon>Arthropoda</taxon>
        <taxon>Hexapoda</taxon>
        <taxon>Insecta</taxon>
        <taxon>Pterygota</taxon>
        <taxon>Neoptera</taxon>
        <taxon>Endopterygota</taxon>
        <taxon>Lepidoptera</taxon>
        <taxon>Glossata</taxon>
        <taxon>Ditrysia</taxon>
        <taxon>Tineoidea</taxon>
        <taxon>Psychidae</taxon>
        <taxon>Oiketicinae</taxon>
        <taxon>Eumeta</taxon>
    </lineage>
</organism>
<evidence type="ECO:0000313" key="3">
    <source>
        <dbReference type="Proteomes" id="UP000299102"/>
    </source>
</evidence>
<dbReference type="AlphaFoldDB" id="A0A4C1Z397"/>
<evidence type="ECO:0000313" key="2">
    <source>
        <dbReference type="EMBL" id="GBP81097.1"/>
    </source>
</evidence>
<gene>
    <name evidence="2" type="ORF">EVAR_63402_1</name>
</gene>
<protein>
    <submittedName>
        <fullName evidence="2">Uncharacterized protein</fullName>
    </submittedName>
</protein>
<reference evidence="2 3" key="1">
    <citation type="journal article" date="2019" name="Commun. Biol.">
        <title>The bagworm genome reveals a unique fibroin gene that provides high tensile strength.</title>
        <authorList>
            <person name="Kono N."/>
            <person name="Nakamura H."/>
            <person name="Ohtoshi R."/>
            <person name="Tomita M."/>
            <person name="Numata K."/>
            <person name="Arakawa K."/>
        </authorList>
    </citation>
    <scope>NUCLEOTIDE SEQUENCE [LARGE SCALE GENOMIC DNA]</scope>
</reference>
<feature type="region of interest" description="Disordered" evidence="1">
    <location>
        <begin position="1"/>
        <end position="22"/>
    </location>
</feature>
<keyword evidence="3" id="KW-1185">Reference proteome</keyword>
<feature type="compositionally biased region" description="Basic and acidic residues" evidence="1">
    <location>
        <begin position="1"/>
        <end position="14"/>
    </location>
</feature>